<dbReference type="PANTHER" id="PTHR33204">
    <property type="entry name" value="TRANSCRIPTIONAL REGULATOR, MARR FAMILY"/>
    <property type="match status" value="1"/>
</dbReference>
<dbReference type="PANTHER" id="PTHR33204:SF18">
    <property type="entry name" value="TRANSCRIPTIONAL REGULATORY PROTEIN"/>
    <property type="match status" value="1"/>
</dbReference>
<dbReference type="GO" id="GO:0003677">
    <property type="term" value="F:DNA binding"/>
    <property type="evidence" value="ECO:0007669"/>
    <property type="project" value="UniProtKB-KW"/>
</dbReference>
<dbReference type="CDD" id="cd00090">
    <property type="entry name" value="HTH_ARSR"/>
    <property type="match status" value="1"/>
</dbReference>
<evidence type="ECO:0000256" key="3">
    <source>
        <dbReference type="ARBA" id="ARBA00023163"/>
    </source>
</evidence>
<keyword evidence="2 5" id="KW-0238">DNA-binding</keyword>
<evidence type="ECO:0000313" key="5">
    <source>
        <dbReference type="EMBL" id="AMM31513.1"/>
    </source>
</evidence>
<name>A0A126ZWP1_9MICC</name>
<keyword evidence="1" id="KW-0805">Transcription regulation</keyword>
<dbReference type="PROSITE" id="PS51118">
    <property type="entry name" value="HTH_HXLR"/>
    <property type="match status" value="1"/>
</dbReference>
<dbReference type="InterPro" id="IPR036390">
    <property type="entry name" value="WH_DNA-bd_sf"/>
</dbReference>
<dbReference type="EMBL" id="CP014518">
    <property type="protein sequence ID" value="AMM31513.1"/>
    <property type="molecule type" value="Genomic_DNA"/>
</dbReference>
<keyword evidence="3" id="KW-0804">Transcription</keyword>
<dbReference type="KEGG" id="satk:SA2016_0825"/>
<dbReference type="InterPro" id="IPR036388">
    <property type="entry name" value="WH-like_DNA-bd_sf"/>
</dbReference>
<feature type="domain" description="HTH hxlR-type" evidence="4">
    <location>
        <begin position="12"/>
        <end position="110"/>
    </location>
</feature>
<evidence type="ECO:0000256" key="2">
    <source>
        <dbReference type="ARBA" id="ARBA00023125"/>
    </source>
</evidence>
<dbReference type="AlphaFoldDB" id="A0A126ZWP1"/>
<dbReference type="Pfam" id="PF01638">
    <property type="entry name" value="HxlR"/>
    <property type="match status" value="1"/>
</dbReference>
<dbReference type="OrthoDB" id="9792527at2"/>
<sequence>MPLRSDWSERPCPIARAIDVLGDPWTLLVLRELVYGVHRFEDIRANIESTDKTLSERLERMIDAGLVSRRQYSGTVRPRYEYLPTSAGRDALPILQSLAFWGAKHTEARDLDQPFAIVCLACGQETHRSETCSSCGAELTTGNTIWIRPTTRTGS</sequence>
<gene>
    <name evidence="5" type="ORF">SA2016_0825</name>
</gene>
<accession>A0A126ZWP1</accession>
<dbReference type="SUPFAM" id="SSF46785">
    <property type="entry name" value="Winged helix' DNA-binding domain"/>
    <property type="match status" value="1"/>
</dbReference>
<protein>
    <submittedName>
        <fullName evidence="5">Putative DNA-binding protein</fullName>
    </submittedName>
</protein>
<evidence type="ECO:0000259" key="4">
    <source>
        <dbReference type="PROSITE" id="PS51118"/>
    </source>
</evidence>
<dbReference type="InterPro" id="IPR002577">
    <property type="entry name" value="HTH_HxlR"/>
</dbReference>
<dbReference type="Proteomes" id="UP000070134">
    <property type="component" value="Chromosome"/>
</dbReference>
<dbReference type="InterPro" id="IPR011991">
    <property type="entry name" value="ArsR-like_HTH"/>
</dbReference>
<keyword evidence="6" id="KW-1185">Reference proteome</keyword>
<dbReference type="Gene3D" id="1.10.10.10">
    <property type="entry name" value="Winged helix-like DNA-binding domain superfamily/Winged helix DNA-binding domain"/>
    <property type="match status" value="1"/>
</dbReference>
<proteinExistence type="predicted"/>
<organism evidence="5 6">
    <name type="scientific">Sinomonas atrocyanea</name>
    <dbReference type="NCBI Taxonomy" id="37927"/>
    <lineage>
        <taxon>Bacteria</taxon>
        <taxon>Bacillati</taxon>
        <taxon>Actinomycetota</taxon>
        <taxon>Actinomycetes</taxon>
        <taxon>Micrococcales</taxon>
        <taxon>Micrococcaceae</taxon>
        <taxon>Sinomonas</taxon>
    </lineage>
</organism>
<evidence type="ECO:0000256" key="1">
    <source>
        <dbReference type="ARBA" id="ARBA00023015"/>
    </source>
</evidence>
<evidence type="ECO:0000313" key="6">
    <source>
        <dbReference type="Proteomes" id="UP000070134"/>
    </source>
</evidence>
<reference evidence="5 6" key="1">
    <citation type="submission" date="2016-02" db="EMBL/GenBank/DDBJ databases">
        <title>Complete genome of Sinomonas atrocyanea KCTC 3377.</title>
        <authorList>
            <person name="Kim K.M."/>
        </authorList>
    </citation>
    <scope>NUCLEOTIDE SEQUENCE [LARGE SCALE GENOMIC DNA]</scope>
    <source>
        <strain evidence="5 6">KCTC 3377</strain>
    </source>
</reference>